<evidence type="ECO:0000256" key="1">
    <source>
        <dbReference type="ARBA" id="ARBA00009005"/>
    </source>
</evidence>
<feature type="compositionally biased region" description="Basic and acidic residues" evidence="2">
    <location>
        <begin position="270"/>
        <end position="279"/>
    </location>
</feature>
<dbReference type="PANTHER" id="PTHR48104:SF24">
    <property type="entry name" value="ICE-LIKE PROTEASE P20 DOMAIN CONTAINING PROTEIN, EXPRESSED"/>
    <property type="match status" value="1"/>
</dbReference>
<evidence type="ECO:0000313" key="4">
    <source>
        <dbReference type="EMBL" id="VAH68073.1"/>
    </source>
</evidence>
<dbReference type="Pfam" id="PF00656">
    <property type="entry name" value="Peptidase_C14"/>
    <property type="match status" value="1"/>
</dbReference>
<proteinExistence type="inferred from homology"/>
<protein>
    <recommendedName>
        <fullName evidence="3">Peptidase C14 caspase domain-containing protein</fullName>
    </recommendedName>
</protein>
<reference evidence="4 5" key="1">
    <citation type="submission" date="2017-09" db="EMBL/GenBank/DDBJ databases">
        <authorList>
            <consortium name="International Durum Wheat Genome Sequencing Consortium (IDWGSC)"/>
            <person name="Milanesi L."/>
        </authorList>
    </citation>
    <scope>NUCLEOTIDE SEQUENCE [LARGE SCALE GENOMIC DNA]</scope>
    <source>
        <strain evidence="5">cv. Svevo</strain>
    </source>
</reference>
<feature type="compositionally biased region" description="Basic residues" evidence="2">
    <location>
        <begin position="214"/>
        <end position="229"/>
    </location>
</feature>
<dbReference type="InterPro" id="IPR050452">
    <property type="entry name" value="Metacaspase"/>
</dbReference>
<accession>A0A9R0S0W2</accession>
<feature type="region of interest" description="Disordered" evidence="2">
    <location>
        <begin position="163"/>
        <end position="279"/>
    </location>
</feature>
<feature type="compositionally biased region" description="Basic and acidic residues" evidence="2">
    <location>
        <begin position="236"/>
        <end position="254"/>
    </location>
</feature>
<evidence type="ECO:0000256" key="2">
    <source>
        <dbReference type="SAM" id="MobiDB-lite"/>
    </source>
</evidence>
<dbReference type="GO" id="GO:0006508">
    <property type="term" value="P:proteolysis"/>
    <property type="evidence" value="ECO:0007669"/>
    <property type="project" value="InterPro"/>
</dbReference>
<feature type="compositionally biased region" description="Low complexity" evidence="2">
    <location>
        <begin position="184"/>
        <end position="193"/>
    </location>
</feature>
<evidence type="ECO:0000259" key="3">
    <source>
        <dbReference type="Pfam" id="PF00656"/>
    </source>
</evidence>
<gene>
    <name evidence="4" type="ORF">TRITD_3Av1G248760</name>
</gene>
<evidence type="ECO:0000313" key="5">
    <source>
        <dbReference type="Proteomes" id="UP000324705"/>
    </source>
</evidence>
<dbReference type="Gene3D" id="3.40.50.12660">
    <property type="match status" value="1"/>
</dbReference>
<feature type="domain" description="Peptidase C14 caspase" evidence="3">
    <location>
        <begin position="81"/>
        <end position="130"/>
    </location>
</feature>
<feature type="compositionally biased region" description="Basic residues" evidence="2">
    <location>
        <begin position="170"/>
        <end position="183"/>
    </location>
</feature>
<keyword evidence="5" id="KW-1185">Reference proteome</keyword>
<name>A0A9R0S0W2_TRITD</name>
<dbReference type="PANTHER" id="PTHR48104">
    <property type="entry name" value="METACASPASE-4"/>
    <property type="match status" value="1"/>
</dbReference>
<feature type="compositionally biased region" description="Basic residues" evidence="2">
    <location>
        <begin position="255"/>
        <end position="269"/>
    </location>
</feature>
<dbReference type="GO" id="GO:0005737">
    <property type="term" value="C:cytoplasm"/>
    <property type="evidence" value="ECO:0007669"/>
    <property type="project" value="TreeGrafter"/>
</dbReference>
<dbReference type="InterPro" id="IPR011600">
    <property type="entry name" value="Pept_C14_caspase"/>
</dbReference>
<dbReference type="EMBL" id="LT934115">
    <property type="protein sequence ID" value="VAH68073.1"/>
    <property type="molecule type" value="Genomic_DNA"/>
</dbReference>
<organism evidence="4 5">
    <name type="scientific">Triticum turgidum subsp. durum</name>
    <name type="common">Durum wheat</name>
    <name type="synonym">Triticum durum</name>
    <dbReference type="NCBI Taxonomy" id="4567"/>
    <lineage>
        <taxon>Eukaryota</taxon>
        <taxon>Viridiplantae</taxon>
        <taxon>Streptophyta</taxon>
        <taxon>Embryophyta</taxon>
        <taxon>Tracheophyta</taxon>
        <taxon>Spermatophyta</taxon>
        <taxon>Magnoliopsida</taxon>
        <taxon>Liliopsida</taxon>
        <taxon>Poales</taxon>
        <taxon>Poaceae</taxon>
        <taxon>BOP clade</taxon>
        <taxon>Pooideae</taxon>
        <taxon>Triticodae</taxon>
        <taxon>Triticeae</taxon>
        <taxon>Triticinae</taxon>
        <taxon>Triticum</taxon>
    </lineage>
</organism>
<comment type="similarity">
    <text evidence="1">Belongs to the peptidase C14B family.</text>
</comment>
<dbReference type="AlphaFoldDB" id="A0A9R0S0W2"/>
<dbReference type="Gramene" id="TRITD3Av1G248760.9">
    <property type="protein sequence ID" value="TRITD3Av1G248760.9"/>
    <property type="gene ID" value="TRITD3Av1G248760"/>
</dbReference>
<sequence>MNMNYGSMGPGAMVRCRQCSSSITAMPGARAVQCMQCSCVTRVSGRGRQQHGYGQGYGGNGGGMLMPPMRPTPAFGGGRGKKRAVLIGIKYTNRRSCELRGPINDVKCMRYLLTERFGFPNDCVLILTRGEEPVQAADQGQHPHGDALAGAGVQLRRLPGVPVLWPGRAGARRRRRRAGRHGRGPLPRGLVPAGPHPGRRDQRGHRPPAGARRQAPRHRRRLPQRHRPRPPLPMHRVQDRALEVEGRAPYDRRLQGHQRRPGRAHQRQQQRKEQHERAA</sequence>
<dbReference type="Proteomes" id="UP000324705">
    <property type="component" value="Chromosome 3A"/>
</dbReference>
<dbReference type="GO" id="GO:0004197">
    <property type="term" value="F:cysteine-type endopeptidase activity"/>
    <property type="evidence" value="ECO:0007669"/>
    <property type="project" value="InterPro"/>
</dbReference>